<dbReference type="RefSeq" id="WP_136781809.1">
    <property type="nucleotide sequence ID" value="NZ_SWCO01000005.1"/>
</dbReference>
<name>A0A4U0ZBA6_9ALTE</name>
<dbReference type="Proteomes" id="UP000305471">
    <property type="component" value="Unassembled WGS sequence"/>
</dbReference>
<evidence type="ECO:0000313" key="6">
    <source>
        <dbReference type="Proteomes" id="UP000305471"/>
    </source>
</evidence>
<comment type="caution">
    <text evidence="5">The sequence shown here is derived from an EMBL/GenBank/DDBJ whole genome shotgun (WGS) entry which is preliminary data.</text>
</comment>
<dbReference type="Pfam" id="PF03098">
    <property type="entry name" value="An_peroxidase"/>
    <property type="match status" value="1"/>
</dbReference>
<dbReference type="GO" id="GO:0004601">
    <property type="term" value="F:peroxidase activity"/>
    <property type="evidence" value="ECO:0007669"/>
    <property type="project" value="InterPro"/>
</dbReference>
<dbReference type="CDD" id="cd09822">
    <property type="entry name" value="peroxinectin_like_bacterial"/>
    <property type="match status" value="1"/>
</dbReference>
<feature type="region of interest" description="Disordered" evidence="4">
    <location>
        <begin position="119"/>
        <end position="144"/>
    </location>
</feature>
<sequence length="666" mass="73165">MKKVRMSLTAAVIAISACSSDENNVNTPPVVEAGERQTIDERSMVVLQGNASDTQGSVSVQWEQISGETVDIEDANTLTASFRAPSTSDDETLVFRLTATDGEGVTASDDVTVVVNDRRASSQGINEDANERRERVNNDRDDDNDFVDNREVRTIDGSLNNNANPLWGAAFTQLKRWGEPDYENGISTMSGVNRPSARLISNNIHHQETGEVIPNNFGTSDFVWQWGQFIDHDFGLTDGLEEIADISVPTGDPFFDPQSTGSATILFSRAIFDHDTGTSTRNPREQENELTAWIDGSMIYGSDEQRASAIRVGEDSPYLATSEGNLLPFNTSGQTNGNAFGVEDDELFLGGEVRANEQVGLTVMHTLWVREHNRLAAILAEQSPRASGEEIFQAARRLVIAELQAITYNEYLPALIGDNALSRYEGYDNTVDPGLYNAFSVAAFRHGHSLINDQILRLDAQGNTIDEGNLSVREVFFTAPSILTNEQSIEPILRGLAGQLHQAIDVKVTSELRNFLFGSPGQGGLDLVALNIQRGRDHGVPSYNDMRDQFGLARKQSFSEVTSDTELQVALEATYASVDDIDLFTGGLAEDPVAEEGSQLGPLFRAMVTEQFEALRDGDRFWYQNYLTDEELDMIDGVTLADVIRNNTGIGNEIPDNVFYVNDSTN</sequence>
<proteinExistence type="predicted"/>
<evidence type="ECO:0000256" key="3">
    <source>
        <dbReference type="ARBA" id="ARBA00023180"/>
    </source>
</evidence>
<dbReference type="Gene3D" id="1.10.640.10">
    <property type="entry name" value="Haem peroxidase domain superfamily, animal type"/>
    <property type="match status" value="1"/>
</dbReference>
<evidence type="ECO:0008006" key="7">
    <source>
        <dbReference type="Google" id="ProtNLM"/>
    </source>
</evidence>
<reference evidence="5 6" key="1">
    <citation type="submission" date="2019-04" db="EMBL/GenBank/DDBJ databases">
        <title>Alteromonas portus sp. nov., an alginate lyase-excreting marine bacterium.</title>
        <authorList>
            <person name="Huang H."/>
            <person name="Mo K."/>
            <person name="Bao S."/>
        </authorList>
    </citation>
    <scope>NUCLEOTIDE SEQUENCE [LARGE SCALE GENOMIC DNA]</scope>
    <source>
        <strain evidence="5 6">HB161718</strain>
    </source>
</reference>
<keyword evidence="2" id="KW-0964">Secreted</keyword>
<comment type="subcellular location">
    <subcellularLocation>
        <location evidence="1">Secreted</location>
    </subcellularLocation>
</comment>
<dbReference type="PRINTS" id="PR00457">
    <property type="entry name" value="ANPEROXIDASE"/>
</dbReference>
<dbReference type="PANTHER" id="PTHR11475">
    <property type="entry name" value="OXIDASE/PEROXIDASE"/>
    <property type="match status" value="1"/>
</dbReference>
<dbReference type="Pfam" id="PF22352">
    <property type="entry name" value="K319L-like_PKD"/>
    <property type="match status" value="1"/>
</dbReference>
<dbReference type="AlphaFoldDB" id="A0A4U0ZBA6"/>
<dbReference type="CDD" id="cd00146">
    <property type="entry name" value="PKD"/>
    <property type="match status" value="1"/>
</dbReference>
<dbReference type="GO" id="GO:0006979">
    <property type="term" value="P:response to oxidative stress"/>
    <property type="evidence" value="ECO:0007669"/>
    <property type="project" value="InterPro"/>
</dbReference>
<accession>A0A4U0ZBA6</accession>
<evidence type="ECO:0000256" key="2">
    <source>
        <dbReference type="ARBA" id="ARBA00022525"/>
    </source>
</evidence>
<dbReference type="SUPFAM" id="SSF48113">
    <property type="entry name" value="Heme-dependent peroxidases"/>
    <property type="match status" value="1"/>
</dbReference>
<dbReference type="PROSITE" id="PS50292">
    <property type="entry name" value="PEROXIDASE_3"/>
    <property type="match status" value="1"/>
</dbReference>
<organism evidence="5 6">
    <name type="scientific">Alteromonas portus</name>
    <dbReference type="NCBI Taxonomy" id="2565549"/>
    <lineage>
        <taxon>Bacteria</taxon>
        <taxon>Pseudomonadati</taxon>
        <taxon>Pseudomonadota</taxon>
        <taxon>Gammaproteobacteria</taxon>
        <taxon>Alteromonadales</taxon>
        <taxon>Alteromonadaceae</taxon>
        <taxon>Alteromonas/Salinimonas group</taxon>
        <taxon>Alteromonas</taxon>
    </lineage>
</organism>
<protein>
    <recommendedName>
        <fullName evidence="7">Peroxidase</fullName>
    </recommendedName>
</protein>
<dbReference type="Gene3D" id="2.60.40.10">
    <property type="entry name" value="Immunoglobulins"/>
    <property type="match status" value="1"/>
</dbReference>
<keyword evidence="6" id="KW-1185">Reference proteome</keyword>
<keyword evidence="3" id="KW-0325">Glycoprotein</keyword>
<dbReference type="InterPro" id="IPR010255">
    <property type="entry name" value="Haem_peroxidase_sf"/>
</dbReference>
<dbReference type="InterPro" id="IPR019791">
    <property type="entry name" value="Haem_peroxidase_animal"/>
</dbReference>
<dbReference type="InterPro" id="IPR037120">
    <property type="entry name" value="Haem_peroxidase_sf_animal"/>
</dbReference>
<feature type="compositionally biased region" description="Basic and acidic residues" evidence="4">
    <location>
        <begin position="129"/>
        <end position="139"/>
    </location>
</feature>
<dbReference type="GO" id="GO:0005576">
    <property type="term" value="C:extracellular region"/>
    <property type="evidence" value="ECO:0007669"/>
    <property type="project" value="UniProtKB-SubCell"/>
</dbReference>
<evidence type="ECO:0000256" key="4">
    <source>
        <dbReference type="SAM" id="MobiDB-lite"/>
    </source>
</evidence>
<dbReference type="PROSITE" id="PS51257">
    <property type="entry name" value="PROKAR_LIPOPROTEIN"/>
    <property type="match status" value="1"/>
</dbReference>
<gene>
    <name evidence="5" type="ORF">E5672_08525</name>
</gene>
<evidence type="ECO:0000256" key="1">
    <source>
        <dbReference type="ARBA" id="ARBA00004613"/>
    </source>
</evidence>
<dbReference type="InterPro" id="IPR013783">
    <property type="entry name" value="Ig-like_fold"/>
</dbReference>
<dbReference type="PANTHER" id="PTHR11475:SF4">
    <property type="entry name" value="CHORION PEROXIDASE"/>
    <property type="match status" value="1"/>
</dbReference>
<dbReference type="GO" id="GO:0020037">
    <property type="term" value="F:heme binding"/>
    <property type="evidence" value="ECO:0007669"/>
    <property type="project" value="InterPro"/>
</dbReference>
<dbReference type="OrthoDB" id="9765610at2"/>
<dbReference type="EMBL" id="SWCO01000005">
    <property type="protein sequence ID" value="TKB03089.1"/>
    <property type="molecule type" value="Genomic_DNA"/>
</dbReference>
<evidence type="ECO:0000313" key="5">
    <source>
        <dbReference type="EMBL" id="TKB03089.1"/>
    </source>
</evidence>